<dbReference type="PANTHER" id="PTHR20883">
    <property type="entry name" value="PHYTANOYL-COA DIOXYGENASE DOMAIN CONTAINING 1"/>
    <property type="match status" value="1"/>
</dbReference>
<evidence type="ECO:0000313" key="2">
    <source>
        <dbReference type="Proteomes" id="UP000694844"/>
    </source>
</evidence>
<proteinExistence type="predicted"/>
<reference evidence="3" key="1">
    <citation type="submission" date="2025-08" db="UniProtKB">
        <authorList>
            <consortium name="RefSeq"/>
        </authorList>
    </citation>
    <scope>IDENTIFICATION</scope>
    <source>
        <tissue evidence="3">Whole sample</tissue>
    </source>
</reference>
<dbReference type="OrthoDB" id="445007at2759"/>
<keyword evidence="3" id="KW-0560">Oxidoreductase</keyword>
<dbReference type="PANTHER" id="PTHR20883:SF51">
    <property type="entry name" value="PHYTANOYL-COA HYDROXYLASE"/>
    <property type="match status" value="1"/>
</dbReference>
<keyword evidence="3" id="KW-0223">Dioxygenase</keyword>
<gene>
    <name evidence="3" type="primary">LOC111123293</name>
</gene>
<dbReference type="GO" id="GO:0051213">
    <property type="term" value="F:dioxygenase activity"/>
    <property type="evidence" value="ECO:0007669"/>
    <property type="project" value="UniProtKB-KW"/>
</dbReference>
<dbReference type="Proteomes" id="UP000694844">
    <property type="component" value="Chromosome 3"/>
</dbReference>
<dbReference type="InterPro" id="IPR008775">
    <property type="entry name" value="Phytyl_CoA_dOase-like"/>
</dbReference>
<name>A0A8B8CZL2_CRAVI</name>
<protein>
    <submittedName>
        <fullName evidence="3">Probable phytanoyl-CoA dioxygenase</fullName>
    </submittedName>
</protein>
<comment type="cofactor">
    <cofactor evidence="1">
        <name>Fe cation</name>
        <dbReference type="ChEBI" id="CHEBI:24875"/>
    </cofactor>
</comment>
<keyword evidence="2" id="KW-1185">Reference proteome</keyword>
<dbReference type="Gene3D" id="2.60.120.620">
    <property type="entry name" value="q2cbj1_9rhob like domain"/>
    <property type="match status" value="1"/>
</dbReference>
<evidence type="ECO:0000256" key="1">
    <source>
        <dbReference type="ARBA" id="ARBA00001962"/>
    </source>
</evidence>
<dbReference type="RefSeq" id="XP_022321248.1">
    <property type="nucleotide sequence ID" value="XM_022465540.1"/>
</dbReference>
<dbReference type="Pfam" id="PF05721">
    <property type="entry name" value="PhyH"/>
    <property type="match status" value="1"/>
</dbReference>
<organism evidence="2 3">
    <name type="scientific">Crassostrea virginica</name>
    <name type="common">Eastern oyster</name>
    <dbReference type="NCBI Taxonomy" id="6565"/>
    <lineage>
        <taxon>Eukaryota</taxon>
        <taxon>Metazoa</taxon>
        <taxon>Spiralia</taxon>
        <taxon>Lophotrochozoa</taxon>
        <taxon>Mollusca</taxon>
        <taxon>Bivalvia</taxon>
        <taxon>Autobranchia</taxon>
        <taxon>Pteriomorphia</taxon>
        <taxon>Ostreida</taxon>
        <taxon>Ostreoidea</taxon>
        <taxon>Ostreidae</taxon>
        <taxon>Crassostrea</taxon>
    </lineage>
</organism>
<evidence type="ECO:0000313" key="3">
    <source>
        <dbReference type="RefSeq" id="XP_022321248.1"/>
    </source>
</evidence>
<dbReference type="GeneID" id="111123293"/>
<accession>A0A8B8CZL2</accession>
<dbReference type="KEGG" id="cvn:111123293"/>
<dbReference type="SUPFAM" id="SSF51197">
    <property type="entry name" value="Clavaminate synthase-like"/>
    <property type="match status" value="1"/>
</dbReference>
<dbReference type="AlphaFoldDB" id="A0A8B8CZL2"/>
<sequence length="287" mass="32426">MTEYIYSSPYRVTKNMVEAFHQDGYIIIRNLLSKKEIEMAGRVVESNGTMQRYKFGVKDIHGNESAQITWNQPGNDITGLIARCDKVAGTAEKLLGGECYHYHSKVVIKDPLAGGERAWHQDYGYWYQNGCLFPDMLTVFITVDKTDKSNGCLQLLRGSHKCGRIEHTLVGDETGAKISRVNDLLKVCPLDYIETEPGDAVFFHSNLLHMSAVNTSTRRRLAFLIAYNKASNNPVKKHHHPQYTPLKKVSDLALENCDAVDDDMSGKDFLDMENSDTLKEQTSFHKS</sequence>